<dbReference type="EMBL" id="RCMV01001796">
    <property type="protein sequence ID" value="KAG3206725.1"/>
    <property type="molecule type" value="Genomic_DNA"/>
</dbReference>
<reference evidence="1" key="2">
    <citation type="submission" date="2018-10" db="EMBL/GenBank/DDBJ databases">
        <title>Effector identification in a new, highly contiguous assembly of the strawberry crown rot pathogen Phytophthora cactorum.</title>
        <authorList>
            <person name="Armitage A.D."/>
            <person name="Nellist C.F."/>
            <person name="Bates H."/>
            <person name="Vickerstaff R.J."/>
            <person name="Harrison R.J."/>
        </authorList>
    </citation>
    <scope>NUCLEOTIDE SEQUENCE</scope>
    <source>
        <strain evidence="1">15-7</strain>
        <strain evidence="2">4032</strain>
        <strain evidence="3">4040</strain>
        <strain evidence="4">P415</strain>
        <strain evidence="5">P421</strain>
    </source>
</reference>
<dbReference type="EMBL" id="RCMI01001705">
    <property type="protein sequence ID" value="KAG2882069.1"/>
    <property type="molecule type" value="Genomic_DNA"/>
</dbReference>
<evidence type="ECO:0000313" key="3">
    <source>
        <dbReference type="EMBL" id="KAG2889829.1"/>
    </source>
</evidence>
<protein>
    <submittedName>
        <fullName evidence="6">Uncharacterized protein</fullName>
    </submittedName>
</protein>
<dbReference type="EMBL" id="RCML01001665">
    <property type="protein sequence ID" value="KAG2961069.1"/>
    <property type="molecule type" value="Genomic_DNA"/>
</dbReference>
<dbReference type="Proteomes" id="UP000760860">
    <property type="component" value="Unassembled WGS sequence"/>
</dbReference>
<keyword evidence="7" id="KW-1185">Reference proteome</keyword>
<evidence type="ECO:0000313" key="5">
    <source>
        <dbReference type="EMBL" id="KAG3206725.1"/>
    </source>
</evidence>
<comment type="caution">
    <text evidence="6">The sequence shown here is derived from an EMBL/GenBank/DDBJ whole genome shotgun (WGS) entry which is preliminary data.</text>
</comment>
<evidence type="ECO:0000313" key="4">
    <source>
        <dbReference type="EMBL" id="KAG2961069.1"/>
    </source>
</evidence>
<dbReference type="EMBL" id="MJFZ01000963">
    <property type="protein sequence ID" value="RAW23937.1"/>
    <property type="molecule type" value="Genomic_DNA"/>
</dbReference>
<proteinExistence type="predicted"/>
<evidence type="ECO:0000313" key="7">
    <source>
        <dbReference type="Proteomes" id="UP000251314"/>
    </source>
</evidence>
<gene>
    <name evidence="6" type="ORF">PC110_g19629</name>
    <name evidence="1" type="ORF">PC113_g22176</name>
    <name evidence="2" type="ORF">PC115_g22059</name>
    <name evidence="3" type="ORF">PC117_g24614</name>
    <name evidence="4" type="ORF">PC118_g22162</name>
    <name evidence="5" type="ORF">PC129_g21664</name>
</gene>
<dbReference type="Proteomes" id="UP000736787">
    <property type="component" value="Unassembled WGS sequence"/>
</dbReference>
<reference evidence="6 7" key="1">
    <citation type="submission" date="2018-01" db="EMBL/GenBank/DDBJ databases">
        <title>Draft genome of the strawberry crown rot pathogen Phytophthora cactorum.</title>
        <authorList>
            <person name="Armitage A.D."/>
            <person name="Lysoe E."/>
            <person name="Nellist C.F."/>
            <person name="Harrison R.J."/>
            <person name="Brurberg M.B."/>
        </authorList>
    </citation>
    <scope>NUCLEOTIDE SEQUENCE [LARGE SCALE GENOMIC DNA]</scope>
    <source>
        <strain evidence="6 7">10300</strain>
    </source>
</reference>
<dbReference type="EMBL" id="RCMK01001695">
    <property type="protein sequence ID" value="KAG2889829.1"/>
    <property type="molecule type" value="Genomic_DNA"/>
</dbReference>
<dbReference type="Proteomes" id="UP000774804">
    <property type="component" value="Unassembled WGS sequence"/>
</dbReference>
<evidence type="ECO:0000313" key="6">
    <source>
        <dbReference type="EMBL" id="RAW23937.1"/>
    </source>
</evidence>
<dbReference type="VEuPathDB" id="FungiDB:PC110_g19629"/>
<name>A0A329RH35_9STRA</name>
<dbReference type="Proteomes" id="UP000735874">
    <property type="component" value="Unassembled WGS sequence"/>
</dbReference>
<dbReference type="Proteomes" id="UP000697107">
    <property type="component" value="Unassembled WGS sequence"/>
</dbReference>
<dbReference type="AlphaFoldDB" id="A0A329RH35"/>
<dbReference type="OrthoDB" id="121146at2759"/>
<dbReference type="Proteomes" id="UP000251314">
    <property type="component" value="Unassembled WGS sequence"/>
</dbReference>
<organism evidence="6 7">
    <name type="scientific">Phytophthora cactorum</name>
    <dbReference type="NCBI Taxonomy" id="29920"/>
    <lineage>
        <taxon>Eukaryota</taxon>
        <taxon>Sar</taxon>
        <taxon>Stramenopiles</taxon>
        <taxon>Oomycota</taxon>
        <taxon>Peronosporomycetes</taxon>
        <taxon>Peronosporales</taxon>
        <taxon>Peronosporaceae</taxon>
        <taxon>Phytophthora</taxon>
    </lineage>
</organism>
<accession>A0A329RH35</accession>
<evidence type="ECO:0000313" key="1">
    <source>
        <dbReference type="EMBL" id="KAG2823480.1"/>
    </source>
</evidence>
<evidence type="ECO:0000313" key="2">
    <source>
        <dbReference type="EMBL" id="KAG2882069.1"/>
    </source>
</evidence>
<dbReference type="EMBL" id="RCMG01001609">
    <property type="protein sequence ID" value="KAG2823480.1"/>
    <property type="molecule type" value="Genomic_DNA"/>
</dbReference>
<sequence>MDLKYHKVRDYHERGEFEVRYCPSTDMLADIFTKSLGPTLFRKFRQQLNVMPIPVAVEEDIAASLRAS</sequence>